<proteinExistence type="inferred from homology"/>
<comment type="similarity">
    <text evidence="1 4">Belongs to the peptidase S8 family.</text>
</comment>
<feature type="domain" description="Peptidase S8/S53" evidence="6">
    <location>
        <begin position="1230"/>
        <end position="1446"/>
    </location>
</feature>
<dbReference type="InterPro" id="IPR000209">
    <property type="entry name" value="Peptidase_S8/S53_dom"/>
</dbReference>
<dbReference type="Proteomes" id="UP000256645">
    <property type="component" value="Unassembled WGS sequence"/>
</dbReference>
<dbReference type="OrthoDB" id="1046782at2759"/>
<dbReference type="GO" id="GO:0006508">
    <property type="term" value="P:proteolysis"/>
    <property type="evidence" value="ECO:0007669"/>
    <property type="project" value="UniProtKB-KW"/>
</dbReference>
<dbReference type="PANTHER" id="PTHR43806">
    <property type="entry name" value="PEPTIDASE S8"/>
    <property type="match status" value="1"/>
</dbReference>
<evidence type="ECO:0000256" key="2">
    <source>
        <dbReference type="ARBA" id="ARBA00022670"/>
    </source>
</evidence>
<dbReference type="SUPFAM" id="SSF52743">
    <property type="entry name" value="Subtilisin-like"/>
    <property type="match status" value="1"/>
</dbReference>
<dbReference type="Gene3D" id="3.20.20.80">
    <property type="entry name" value="Glycosidases"/>
    <property type="match status" value="1"/>
</dbReference>
<feature type="active site" description="Charge relay system" evidence="4">
    <location>
        <position position="1189"/>
    </location>
</feature>
<dbReference type="STRING" id="1849047.A0A3D8STM7"/>
<dbReference type="Pfam" id="PF03659">
    <property type="entry name" value="Glyco_hydro_71"/>
    <property type="match status" value="1"/>
</dbReference>
<reference evidence="7 8" key="1">
    <citation type="journal article" date="2018" name="IMA Fungus">
        <title>IMA Genome-F 9: Draft genome sequence of Annulohypoxylon stygium, Aspergillus mulundensis, Berkeleyomyces basicola (syn. Thielaviopsis basicola), Ceratocystis smalleyi, two Cercospora beticola strains, Coleophoma cylindrospora, Fusarium fracticaudum, Phialophora cf. hyalina, and Morchella septimelata.</title>
        <authorList>
            <person name="Wingfield B.D."/>
            <person name="Bills G.F."/>
            <person name="Dong Y."/>
            <person name="Huang W."/>
            <person name="Nel W.J."/>
            <person name="Swalarsk-Parry B.S."/>
            <person name="Vaghefi N."/>
            <person name="Wilken P.M."/>
            <person name="An Z."/>
            <person name="de Beer Z.W."/>
            <person name="De Vos L."/>
            <person name="Chen L."/>
            <person name="Duong T.A."/>
            <person name="Gao Y."/>
            <person name="Hammerbacher A."/>
            <person name="Kikkert J.R."/>
            <person name="Li Y."/>
            <person name="Li H."/>
            <person name="Li K."/>
            <person name="Li Q."/>
            <person name="Liu X."/>
            <person name="Ma X."/>
            <person name="Naidoo K."/>
            <person name="Pethybridge S.J."/>
            <person name="Sun J."/>
            <person name="Steenkamp E.T."/>
            <person name="van der Nest M.A."/>
            <person name="van Wyk S."/>
            <person name="Wingfield M.J."/>
            <person name="Xiong C."/>
            <person name="Yue Q."/>
            <person name="Zhang X."/>
        </authorList>
    </citation>
    <scope>NUCLEOTIDE SEQUENCE [LARGE SCALE GENOMIC DNA]</scope>
    <source>
        <strain evidence="7 8">BP6252</strain>
    </source>
</reference>
<dbReference type="PROSITE" id="PS51892">
    <property type="entry name" value="SUBTILASE"/>
    <property type="match status" value="1"/>
</dbReference>
<dbReference type="GO" id="GO:0004252">
    <property type="term" value="F:serine-type endopeptidase activity"/>
    <property type="evidence" value="ECO:0007669"/>
    <property type="project" value="UniProtKB-UniRule"/>
</dbReference>
<keyword evidence="3 4" id="KW-0720">Serine protease</keyword>
<feature type="chain" id="PRO_5017829438" description="Peptidase S8/S53 domain-containing protein" evidence="5">
    <location>
        <begin position="19"/>
        <end position="1463"/>
    </location>
</feature>
<keyword evidence="2 4" id="KW-0645">Protease</keyword>
<name>A0A3D8STM7_9HELO</name>
<dbReference type="InterPro" id="IPR050131">
    <property type="entry name" value="Peptidase_S8_subtilisin-like"/>
</dbReference>
<evidence type="ECO:0000256" key="5">
    <source>
        <dbReference type="SAM" id="SignalP"/>
    </source>
</evidence>
<sequence>MGVLHLLTVLLCAYQVHAKAVFAHLLVGNVVGWGIPDWTDAITTAAALKIDAFALNVAYGNDKISTSISYAFQAANALIDEGTDFYLFFSFDYTGGTGPWPASDVETYLAAYTTNGGYYHDPTNGQAFVSTFQGIDNILDWPTFISDYSLEFVPCWSSLGAIDAWSYGVADGLFSWAAWPWGPDNMNTFTDASFIEILGNQSLSSSAPYMMGVSPMFYTNLPGFDKNWVWRGDSLWFDRWQEVFYVQPKFVEIITWNDWGESHYIGPLDSTQYDTVFPTGEAVYNYVEDYPHIGWTALLPAFIDLYKEGSTSFSSEVLVAWARTTPGDLAGCSTNYTTGNTASQLQQEFPPDIVVQDYIFFAALLGSEVDPPQVNIGVDTVPSYWTSLPATYPGLAFGNASFSGYTGDWVVFVTRDEGALEILTVEGGTISDSCDQNVMNYNAWVGSDTNDYGETVTATIKDYVCTAGTSVLDFEGLCQFTCHLGYCPLGACYCTEQGPQVKLPTATSKECYPLEGLAIHQLQSFALILRQLNGMLRDFVSRYGYSDYDEYCGTVDYSPYPTPTISPFNDPYCQAGVGLSEGNFNDMCEWACAYSYCPIAACVCTETTLDLLVFDGDIDESLEAIYTPNPIMPFNDFCTWTCSRGHCDPLCEITKTTGCASGSGDGNYAGLCDFACGRGYCPEPCTCLANGTVSEGATDTEITGYADEGMDPITYGPLCNFTCPRGYCPSPNACLSSFTGNTALTALPALPTIAEYEIPNSNTDNFTAGDFFQYESGDDLDIFTDVLYVGSSSALPSGVCDDVSSGTDADALGCVGETVEWLMLSYLDDATEIAEATTRSVSKYTFNTNDEWTPQPNCSRECQLLANAPVNSWVHVGNGTHNGRLHNLHFMNTGNSLSYKATPVALEANTALEERIIPVLIIGAVLVSAQLASEAWMLRSTERNIIKNNLAKNSAKAAMEAALNGFLLTCQYLISNNTNYMPAGDDPFPMGLSLGDSVGSTVALSAADADSLSTTCTDGTETLPRYIIWPVNGLEVDTINALLATFPLAVPEEHVSVNGDGTMYWTAYLSMLQEIQVTELKECFSVVPMCVNDCEYPVDDEGYGYNGLAVTQAATKFNNATTIASNTTTTPSNTINIPSRIKKRAPVYTTDPAPVPELAFVSQSSTDSARSTYVYDNTAADGVLIYILDCDYFDWTLPEFRTYQDSNGATLFSRAHSNSIGLSGFVATGEASGKDHGTAMLSQAAGGTYGVARNANVSTFTFQWKVSPEYILDALDVIEQDWAANKPKMNAGLAPLAVISMSFNLSPWACSEGFLQKWGAKLNKLSAAGILSVASAGNDGSLVFKYPAAFKAPTDLNYVPDLLVVGAVDNTGVLAAFSDDNTFVELFAPGVGVTAPLSPSGTFTADGTSASTAKTAGVAAYLIGLTALKTTLTSVAALKSYMVTTLAWNRPSSGLPCLYNGAP</sequence>
<keyword evidence="4" id="KW-0378">Hydrolase</keyword>
<keyword evidence="5" id="KW-0732">Signal</keyword>
<dbReference type="Gene3D" id="3.40.50.200">
    <property type="entry name" value="Peptidase S8/S53 domain"/>
    <property type="match status" value="1"/>
</dbReference>
<dbReference type="CDD" id="cd11577">
    <property type="entry name" value="GH71"/>
    <property type="match status" value="1"/>
</dbReference>
<organism evidence="7 8">
    <name type="scientific">Coleophoma cylindrospora</name>
    <dbReference type="NCBI Taxonomy" id="1849047"/>
    <lineage>
        <taxon>Eukaryota</taxon>
        <taxon>Fungi</taxon>
        <taxon>Dikarya</taxon>
        <taxon>Ascomycota</taxon>
        <taxon>Pezizomycotina</taxon>
        <taxon>Leotiomycetes</taxon>
        <taxon>Helotiales</taxon>
        <taxon>Dermateaceae</taxon>
        <taxon>Coleophoma</taxon>
    </lineage>
</organism>
<evidence type="ECO:0000313" key="8">
    <source>
        <dbReference type="Proteomes" id="UP000256645"/>
    </source>
</evidence>
<comment type="caution">
    <text evidence="7">The sequence shown here is derived from an EMBL/GenBank/DDBJ whole genome shotgun (WGS) entry which is preliminary data.</text>
</comment>
<dbReference type="Pfam" id="PF00082">
    <property type="entry name" value="Peptidase_S8"/>
    <property type="match status" value="1"/>
</dbReference>
<evidence type="ECO:0000259" key="6">
    <source>
        <dbReference type="Pfam" id="PF00082"/>
    </source>
</evidence>
<accession>A0A3D8STM7</accession>
<feature type="signal peptide" evidence="5">
    <location>
        <begin position="1"/>
        <end position="18"/>
    </location>
</feature>
<evidence type="ECO:0000313" key="7">
    <source>
        <dbReference type="EMBL" id="RDW89657.1"/>
    </source>
</evidence>
<dbReference type="PANTHER" id="PTHR43806:SF58">
    <property type="entry name" value="ALKALINE PROTEASE 1-RELATED"/>
    <property type="match status" value="1"/>
</dbReference>
<protein>
    <recommendedName>
        <fullName evidence="6">Peptidase S8/S53 domain-containing protein</fullName>
    </recommendedName>
</protein>
<evidence type="ECO:0000256" key="4">
    <source>
        <dbReference type="PROSITE-ProRule" id="PRU01240"/>
    </source>
</evidence>
<dbReference type="InterPro" id="IPR005197">
    <property type="entry name" value="Glyco_hydro_71"/>
</dbReference>
<feature type="active site" description="Charge relay system" evidence="4">
    <location>
        <position position="1409"/>
    </location>
</feature>
<dbReference type="EMBL" id="PDLM01000001">
    <property type="protein sequence ID" value="RDW89657.1"/>
    <property type="molecule type" value="Genomic_DNA"/>
</dbReference>
<dbReference type="InterPro" id="IPR036852">
    <property type="entry name" value="Peptidase_S8/S53_dom_sf"/>
</dbReference>
<gene>
    <name evidence="7" type="ORF">BP6252_01689</name>
</gene>
<dbReference type="GO" id="GO:0051118">
    <property type="term" value="F:glucan endo-1,3-alpha-glucosidase activity"/>
    <property type="evidence" value="ECO:0007669"/>
    <property type="project" value="InterPro"/>
</dbReference>
<keyword evidence="8" id="KW-1185">Reference proteome</keyword>
<evidence type="ECO:0000256" key="1">
    <source>
        <dbReference type="ARBA" id="ARBA00011073"/>
    </source>
</evidence>
<evidence type="ECO:0000256" key="3">
    <source>
        <dbReference type="ARBA" id="ARBA00022825"/>
    </source>
</evidence>
<feature type="active site" description="Charge relay system" evidence="4">
    <location>
        <position position="1236"/>
    </location>
</feature>